<feature type="non-terminal residue" evidence="2">
    <location>
        <position position="1"/>
    </location>
</feature>
<dbReference type="SUPFAM" id="SSF49899">
    <property type="entry name" value="Concanavalin A-like lectins/glucanases"/>
    <property type="match status" value="1"/>
</dbReference>
<dbReference type="STRING" id="1618647.UW30_C0028G0001"/>
<evidence type="ECO:0000313" key="3">
    <source>
        <dbReference type="Proteomes" id="UP000034736"/>
    </source>
</evidence>
<evidence type="ECO:0000256" key="1">
    <source>
        <dbReference type="SAM" id="MobiDB-lite"/>
    </source>
</evidence>
<dbReference type="Gene3D" id="2.60.120.200">
    <property type="match status" value="1"/>
</dbReference>
<dbReference type="AlphaFoldDB" id="A0A0G1GYM0"/>
<gene>
    <name evidence="2" type="ORF">UW30_C0028G0001</name>
</gene>
<accession>A0A0G1GYM0</accession>
<feature type="region of interest" description="Disordered" evidence="1">
    <location>
        <begin position="104"/>
        <end position="123"/>
    </location>
</feature>
<dbReference type="InterPro" id="IPR013320">
    <property type="entry name" value="ConA-like_dom_sf"/>
</dbReference>
<dbReference type="Pfam" id="PF13385">
    <property type="entry name" value="Laminin_G_3"/>
    <property type="match status" value="1"/>
</dbReference>
<reference evidence="2 3" key="1">
    <citation type="journal article" date="2015" name="Nature">
        <title>rRNA introns, odd ribosomes, and small enigmatic genomes across a large radiation of phyla.</title>
        <authorList>
            <person name="Brown C.T."/>
            <person name="Hug L.A."/>
            <person name="Thomas B.C."/>
            <person name="Sharon I."/>
            <person name="Castelle C.J."/>
            <person name="Singh A."/>
            <person name="Wilkins M.J."/>
            <person name="Williams K.H."/>
            <person name="Banfield J.F."/>
        </authorList>
    </citation>
    <scope>NUCLEOTIDE SEQUENCE [LARGE SCALE GENOMIC DNA]</scope>
</reference>
<dbReference type="PATRIC" id="fig|1618647.3.peg.805"/>
<feature type="region of interest" description="Disordered" evidence="1">
    <location>
        <begin position="147"/>
        <end position="175"/>
    </location>
</feature>
<sequence length="181" mass="19011">NMTLRWYKNGVQTNQVAASYSPATASVLNAYIGQGYVSNYSGTIDDVRVYNRALLEPEIANIHSQGLGGQTCTSLGFLSGTLSCSGLCTYDITQCVAAPDPDCSDGDDNDGDGQTDYPNDVGCISAGDDNEANQCVDTIDNDGDGLVDNADPGCHLDGNPLNSGSYSTDGNQESNQIFIEI</sequence>
<feature type="compositionally biased region" description="Polar residues" evidence="1">
    <location>
        <begin position="160"/>
        <end position="175"/>
    </location>
</feature>
<evidence type="ECO:0000313" key="2">
    <source>
        <dbReference type="EMBL" id="KKT39745.1"/>
    </source>
</evidence>
<feature type="compositionally biased region" description="Acidic residues" evidence="1">
    <location>
        <begin position="104"/>
        <end position="113"/>
    </location>
</feature>
<proteinExistence type="predicted"/>
<comment type="caution">
    <text evidence="2">The sequence shown here is derived from an EMBL/GenBank/DDBJ whole genome shotgun (WGS) entry which is preliminary data.</text>
</comment>
<dbReference type="Proteomes" id="UP000034736">
    <property type="component" value="Unassembled WGS sequence"/>
</dbReference>
<protein>
    <submittedName>
        <fullName evidence="2">Uncharacterized protein</fullName>
    </submittedName>
</protein>
<dbReference type="EMBL" id="LCHU01000028">
    <property type="protein sequence ID" value="KKT39745.1"/>
    <property type="molecule type" value="Genomic_DNA"/>
</dbReference>
<name>A0A0G1GYM0_9BACT</name>
<organism evidence="2 3">
    <name type="scientific">Candidatus Giovannonibacteria bacterium GW2011_GWA2_44_13b</name>
    <dbReference type="NCBI Taxonomy" id="1618647"/>
    <lineage>
        <taxon>Bacteria</taxon>
        <taxon>Candidatus Giovannoniibacteriota</taxon>
    </lineage>
</organism>